<dbReference type="RefSeq" id="WP_122896764.1">
    <property type="nucleotide sequence ID" value="NZ_RHIB01000001.1"/>
</dbReference>
<reference evidence="3 4" key="1">
    <citation type="submission" date="2018-10" db="EMBL/GenBank/DDBJ databases">
        <title>Bacillus Keqinensis sp. nov., a moderately halophilic bacterium isolated from a saline-alkaline lake.</title>
        <authorList>
            <person name="Wang H."/>
        </authorList>
    </citation>
    <scope>NUCLEOTIDE SEQUENCE [LARGE SCALE GENOMIC DNA]</scope>
    <source>
        <strain evidence="3 4">KQ-3</strain>
    </source>
</reference>
<feature type="domain" description="DUF4397" evidence="2">
    <location>
        <begin position="31"/>
        <end position="147"/>
    </location>
</feature>
<dbReference type="Pfam" id="PF14344">
    <property type="entry name" value="DUF4397"/>
    <property type="match status" value="1"/>
</dbReference>
<feature type="chain" id="PRO_5038961538" evidence="1">
    <location>
        <begin position="20"/>
        <end position="226"/>
    </location>
</feature>
<name>A0A3M7TUX0_9BACI</name>
<sequence>MRKWIMLCLTFLFALSAMGANVSFADTGEGFVRAVHASPDAPAVDIYVNKDKVVEGVSFKGVSEYMPLQEGSYTIRIFAQGANPKKDTPVIEKNVDVKGEQAYTLAAVGPLNQIDLVAVSDDLQPAEGKAKVRAAHFSPDAPAVDIAAGPETILFENVSFPQVAEYLEVDAGTVNLQVRPTGSQDVVFEVPNLGLEAGAVYSALAVGQLEGEPGFDIIIVKDELKE</sequence>
<feature type="signal peptide" evidence="1">
    <location>
        <begin position="1"/>
        <end position="19"/>
    </location>
</feature>
<evidence type="ECO:0000256" key="1">
    <source>
        <dbReference type="SAM" id="SignalP"/>
    </source>
</evidence>
<evidence type="ECO:0000259" key="2">
    <source>
        <dbReference type="Pfam" id="PF14344"/>
    </source>
</evidence>
<evidence type="ECO:0000313" key="3">
    <source>
        <dbReference type="EMBL" id="RNA69243.1"/>
    </source>
</evidence>
<evidence type="ECO:0000313" key="4">
    <source>
        <dbReference type="Proteomes" id="UP000278746"/>
    </source>
</evidence>
<accession>A0A3M7TUX0</accession>
<gene>
    <name evidence="3" type="ORF">EBO34_04655</name>
</gene>
<dbReference type="Proteomes" id="UP000278746">
    <property type="component" value="Unassembled WGS sequence"/>
</dbReference>
<dbReference type="InterPro" id="IPR025510">
    <property type="entry name" value="DUF4397"/>
</dbReference>
<dbReference type="OrthoDB" id="9783299at2"/>
<comment type="caution">
    <text evidence="3">The sequence shown here is derived from an EMBL/GenBank/DDBJ whole genome shotgun (WGS) entry which is preliminary data.</text>
</comment>
<dbReference type="AlphaFoldDB" id="A0A3M7TUX0"/>
<keyword evidence="4" id="KW-1185">Reference proteome</keyword>
<dbReference type="EMBL" id="RHIB01000001">
    <property type="protein sequence ID" value="RNA69243.1"/>
    <property type="molecule type" value="Genomic_DNA"/>
</dbReference>
<organism evidence="3 4">
    <name type="scientific">Alteribacter keqinensis</name>
    <dbReference type="NCBI Taxonomy" id="2483800"/>
    <lineage>
        <taxon>Bacteria</taxon>
        <taxon>Bacillati</taxon>
        <taxon>Bacillota</taxon>
        <taxon>Bacilli</taxon>
        <taxon>Bacillales</taxon>
        <taxon>Bacillaceae</taxon>
        <taxon>Alteribacter</taxon>
    </lineage>
</organism>
<protein>
    <submittedName>
        <fullName evidence="3">DUF4397 domain-containing protein</fullName>
    </submittedName>
</protein>
<proteinExistence type="predicted"/>
<keyword evidence="1" id="KW-0732">Signal</keyword>